<gene>
    <name evidence="4" type="primary">ppcA</name>
    <name evidence="6" type="ORF">HWN36_04105</name>
</gene>
<evidence type="ECO:0000256" key="4">
    <source>
        <dbReference type="HAMAP-Rule" id="MF_01904"/>
    </source>
</evidence>
<dbReference type="OrthoDB" id="85849at2157"/>
<keyword evidence="1 4" id="KW-0460">Magnesium</keyword>
<dbReference type="GO" id="GO:0000287">
    <property type="term" value="F:magnesium ion binding"/>
    <property type="evidence" value="ECO:0007669"/>
    <property type="project" value="UniProtKB-UniRule"/>
</dbReference>
<dbReference type="EC" id="4.1.1.31" evidence="4 5"/>
<comment type="caution">
    <text evidence="6">The sequence shown here is derived from an EMBL/GenBank/DDBJ whole genome shotgun (WGS) entry which is preliminary data.</text>
</comment>
<comment type="cofactor">
    <cofactor evidence="4">
        <name>Mg(2+)</name>
        <dbReference type="ChEBI" id="CHEBI:18420"/>
    </cofactor>
</comment>
<keyword evidence="3 4" id="KW-0120">Carbon dioxide fixation</keyword>
<comment type="subunit">
    <text evidence="4">Homotetramer.</text>
</comment>
<evidence type="ECO:0000256" key="3">
    <source>
        <dbReference type="ARBA" id="ARBA00023300"/>
    </source>
</evidence>
<dbReference type="GO" id="GO:0015977">
    <property type="term" value="P:carbon fixation"/>
    <property type="evidence" value="ECO:0007669"/>
    <property type="project" value="UniProtKB-UniRule"/>
</dbReference>
<dbReference type="EMBL" id="JABXWR010000001">
    <property type="protein sequence ID" value="NVO66511.1"/>
    <property type="molecule type" value="Genomic_DNA"/>
</dbReference>
<keyword evidence="6" id="KW-0670">Pyruvate</keyword>
<dbReference type="SUPFAM" id="SSF51621">
    <property type="entry name" value="Phosphoenolpyruvate/pyruvate domain"/>
    <property type="match status" value="1"/>
</dbReference>
<evidence type="ECO:0000313" key="7">
    <source>
        <dbReference type="Proteomes" id="UP000570823"/>
    </source>
</evidence>
<dbReference type="PIRSF" id="PIRSF006677">
    <property type="entry name" value="UCP006677"/>
    <property type="match status" value="1"/>
</dbReference>
<reference evidence="6 7" key="1">
    <citation type="submission" date="2020-06" db="EMBL/GenBank/DDBJ databases">
        <title>Methanofollis fontis sp. nov., a methanogen isolated from marine sediments near a cold seep at Four-Way Closure Ridge offshore southwestern Taiwan.</title>
        <authorList>
            <person name="Chen S.-C."/>
            <person name="Teng N.-H."/>
            <person name="Lin Y.-S."/>
            <person name="Lai M.-C."/>
            <person name="Chen H.-H."/>
            <person name="Wang C.-C."/>
        </authorList>
    </citation>
    <scope>NUCLEOTIDE SEQUENCE [LARGE SCALE GENOMIC DNA]</scope>
    <source>
        <strain evidence="6 7">DSM 2702</strain>
    </source>
</reference>
<organism evidence="6 7">
    <name type="scientific">Methanofollis tationis</name>
    <dbReference type="NCBI Taxonomy" id="81417"/>
    <lineage>
        <taxon>Archaea</taxon>
        <taxon>Methanobacteriati</taxon>
        <taxon>Methanobacteriota</taxon>
        <taxon>Stenosarchaea group</taxon>
        <taxon>Methanomicrobia</taxon>
        <taxon>Methanomicrobiales</taxon>
        <taxon>Methanomicrobiaceae</taxon>
        <taxon>Methanofollis</taxon>
    </lineage>
</organism>
<dbReference type="RefSeq" id="WP_176788196.1">
    <property type="nucleotide sequence ID" value="NZ_JABXWR010000001.1"/>
</dbReference>
<evidence type="ECO:0000256" key="2">
    <source>
        <dbReference type="ARBA" id="ARBA00023239"/>
    </source>
</evidence>
<comment type="function">
    <text evidence="4">Catalyzes the irreversible beta-carboxylation of phosphoenolpyruvate (PEP) to form oxaloacetate (OAA), a four-carbon dicarboxylic acid source for the tricarboxylic acid cycle.</text>
</comment>
<dbReference type="Pfam" id="PF14010">
    <property type="entry name" value="PEPcase_2"/>
    <property type="match status" value="1"/>
</dbReference>
<dbReference type="InterPro" id="IPR007566">
    <property type="entry name" value="PEP_COase_arc-type"/>
</dbReference>
<dbReference type="InterPro" id="IPR015813">
    <property type="entry name" value="Pyrv/PenolPyrv_kinase-like_dom"/>
</dbReference>
<keyword evidence="2 4" id="KW-0456">Lyase</keyword>
<dbReference type="GO" id="GO:0006099">
    <property type="term" value="P:tricarboxylic acid cycle"/>
    <property type="evidence" value="ECO:0007669"/>
    <property type="project" value="InterPro"/>
</dbReference>
<dbReference type="AlphaFoldDB" id="A0A7K4HML5"/>
<dbReference type="NCBIfam" id="TIGR02751">
    <property type="entry name" value="PEPCase_arch"/>
    <property type="match status" value="1"/>
</dbReference>
<dbReference type="HAMAP" id="MF_01904">
    <property type="entry name" value="PEPcase_type2"/>
    <property type="match status" value="1"/>
</dbReference>
<dbReference type="Proteomes" id="UP000570823">
    <property type="component" value="Unassembled WGS sequence"/>
</dbReference>
<dbReference type="GO" id="GO:0006107">
    <property type="term" value="P:oxaloacetate metabolic process"/>
    <property type="evidence" value="ECO:0007669"/>
    <property type="project" value="UniProtKB-UniRule"/>
</dbReference>
<sequence>MDDIPKIAKCMSTQHPDNVHLPFFAESSELGGEDEVQEAYYSYSHLGCREQMWDCEGKEVDNFVVKKLLSRYEPFFREHQLGSDVFLTLRVPNPDIERAEAKILLEALESIPRSFDIAHLFYGNAVPPIFQVILPMTSSHIGIDNIYQYYCDFVVGQQYKRLGGRDLTIADWIGSFAPQKIDVIPLFEDQASMLNAAGIVGRYMQDKDLSYQRVFLARSDPAMNYGMIPAILLNKIALFRLHLLAEETGVPIYPIIGVGSAPFRGNLRPDTVERCAAEYPSVHTFTIQSAFKYDYPLDDVRQAVAGLEGRTVEKPSEIDEKEALKVVQTCTAAYMREVTGLSDVINRVAAFIPSRRKRKLHIGLFGYSRSMGGVTLPRAITFTSALYSIGLPPELLGLDALASDDIAFLRRAYVNFDADIADAVRYFNPDSSFVSPALKKAVSDLTDAQPDPDHLEITAGICRALEENRTVDIRQGVLRAANIRHFLG</sequence>
<evidence type="ECO:0000256" key="5">
    <source>
        <dbReference type="NCBIfam" id="TIGR02751"/>
    </source>
</evidence>
<name>A0A7K4HML5_9EURY</name>
<evidence type="ECO:0000313" key="6">
    <source>
        <dbReference type="EMBL" id="NVO66511.1"/>
    </source>
</evidence>
<dbReference type="GO" id="GO:0008964">
    <property type="term" value="F:phosphoenolpyruvate carboxylase activity"/>
    <property type="evidence" value="ECO:0007669"/>
    <property type="project" value="UniProtKB-UniRule"/>
</dbReference>
<evidence type="ECO:0000256" key="1">
    <source>
        <dbReference type="ARBA" id="ARBA00022842"/>
    </source>
</evidence>
<keyword evidence="7" id="KW-1185">Reference proteome</keyword>
<comment type="catalytic activity">
    <reaction evidence="4">
        <text>oxaloacetate + phosphate = phosphoenolpyruvate + hydrogencarbonate</text>
        <dbReference type="Rhea" id="RHEA:28370"/>
        <dbReference type="ChEBI" id="CHEBI:16452"/>
        <dbReference type="ChEBI" id="CHEBI:17544"/>
        <dbReference type="ChEBI" id="CHEBI:43474"/>
        <dbReference type="ChEBI" id="CHEBI:58702"/>
        <dbReference type="EC" id="4.1.1.31"/>
    </reaction>
</comment>
<proteinExistence type="inferred from homology"/>
<protein>
    <recommendedName>
        <fullName evidence="4 5">Phosphoenolpyruvate carboxylase</fullName>
        <shortName evidence="4">PEPC</shortName>
        <shortName evidence="4">PEPCase</shortName>
        <ecNumber evidence="4 5">4.1.1.31</ecNumber>
    </recommendedName>
</protein>
<comment type="similarity">
    <text evidence="4">Belongs to the PEPCase type 2 family.</text>
</comment>
<accession>A0A7K4HML5</accession>